<gene>
    <name evidence="2" type="ORF">PGTUg99_024442</name>
</gene>
<evidence type="ECO:0000313" key="3">
    <source>
        <dbReference type="Proteomes" id="UP000325313"/>
    </source>
</evidence>
<dbReference type="EMBL" id="VDEP01000106">
    <property type="protein sequence ID" value="KAA1130828.1"/>
    <property type="molecule type" value="Genomic_DNA"/>
</dbReference>
<name>A0A5B0RZG5_PUCGR</name>
<evidence type="ECO:0000256" key="1">
    <source>
        <dbReference type="SAM" id="MobiDB-lite"/>
    </source>
</evidence>
<organism evidence="2 3">
    <name type="scientific">Puccinia graminis f. sp. tritici</name>
    <dbReference type="NCBI Taxonomy" id="56615"/>
    <lineage>
        <taxon>Eukaryota</taxon>
        <taxon>Fungi</taxon>
        <taxon>Dikarya</taxon>
        <taxon>Basidiomycota</taxon>
        <taxon>Pucciniomycotina</taxon>
        <taxon>Pucciniomycetes</taxon>
        <taxon>Pucciniales</taxon>
        <taxon>Pucciniaceae</taxon>
        <taxon>Puccinia</taxon>
    </lineage>
</organism>
<protein>
    <submittedName>
        <fullName evidence="2">Uncharacterized protein</fullName>
    </submittedName>
</protein>
<evidence type="ECO:0000313" key="2">
    <source>
        <dbReference type="EMBL" id="KAA1130828.1"/>
    </source>
</evidence>
<comment type="caution">
    <text evidence="2">The sequence shown here is derived from an EMBL/GenBank/DDBJ whole genome shotgun (WGS) entry which is preliminary data.</text>
</comment>
<feature type="compositionally biased region" description="Polar residues" evidence="1">
    <location>
        <begin position="1"/>
        <end position="10"/>
    </location>
</feature>
<dbReference type="Proteomes" id="UP000325313">
    <property type="component" value="Unassembled WGS sequence"/>
</dbReference>
<sequence length="153" mass="17285">MSHISSQTPATVLHRRRRQANLPRQSTISSLLELQVSYNDLRRHIIPLKQPHTMTLIIWVSLLRSLNGVASLPGQAMQSNSVSNLQYQPSTMQRSVKGTFIFVPPHFTAYLQTPLILSSVNKSSADLTSNSVQWSPYVSWESNFLDSNDESLY</sequence>
<feature type="region of interest" description="Disordered" evidence="1">
    <location>
        <begin position="1"/>
        <end position="21"/>
    </location>
</feature>
<reference evidence="2 3" key="1">
    <citation type="submission" date="2019-05" db="EMBL/GenBank/DDBJ databases">
        <title>Emergence of the Ug99 lineage of the wheat stem rust pathogen through somatic hybridization.</title>
        <authorList>
            <person name="Li F."/>
            <person name="Upadhyaya N.M."/>
            <person name="Sperschneider J."/>
            <person name="Matny O."/>
            <person name="Nguyen-Phuc H."/>
            <person name="Mago R."/>
            <person name="Raley C."/>
            <person name="Miller M.E."/>
            <person name="Silverstein K.A.T."/>
            <person name="Henningsen E."/>
            <person name="Hirsch C.D."/>
            <person name="Visser B."/>
            <person name="Pretorius Z.A."/>
            <person name="Steffenson B.J."/>
            <person name="Schwessinger B."/>
            <person name="Dodds P.N."/>
            <person name="Figueroa M."/>
        </authorList>
    </citation>
    <scope>NUCLEOTIDE SEQUENCE [LARGE SCALE GENOMIC DNA]</scope>
    <source>
        <strain evidence="2 3">Ug99</strain>
    </source>
</reference>
<proteinExistence type="predicted"/>
<accession>A0A5B0RZG5</accession>
<dbReference type="AlphaFoldDB" id="A0A5B0RZG5"/>